<keyword evidence="9 10" id="KW-0521">NADP</keyword>
<comment type="similarity">
    <text evidence="2 10">Belongs to the short-chain dehydrogenases/reductases (SDR) family.</text>
</comment>
<dbReference type="OrthoDB" id="1393670at2759"/>
<dbReference type="PRINTS" id="PR00080">
    <property type="entry name" value="SDRFAMILY"/>
</dbReference>
<keyword evidence="6 10" id="KW-0560">Oxidoreductase</keyword>
<dbReference type="Gene3D" id="3.40.50.720">
    <property type="entry name" value="NAD(P)-binding Rossmann-like Domain"/>
    <property type="match status" value="1"/>
</dbReference>
<evidence type="ECO:0000256" key="10">
    <source>
        <dbReference type="RuleBase" id="RU366074"/>
    </source>
</evidence>
<dbReference type="GO" id="GO:0004316">
    <property type="term" value="F:3-oxoacyl-[acyl-carrier-protein] reductase (NADPH) activity"/>
    <property type="evidence" value="ECO:0007669"/>
    <property type="project" value="UniProtKB-UniRule"/>
</dbReference>
<dbReference type="PANTHER" id="PTHR42879:SF2">
    <property type="entry name" value="3-OXOACYL-[ACYL-CARRIER-PROTEIN] REDUCTASE FABG"/>
    <property type="match status" value="1"/>
</dbReference>
<evidence type="ECO:0000256" key="9">
    <source>
        <dbReference type="PIRSR" id="PIRSR611284-2"/>
    </source>
</evidence>
<evidence type="ECO:0000256" key="8">
    <source>
        <dbReference type="ARBA" id="ARBA00048508"/>
    </source>
</evidence>
<comment type="subcellular location">
    <subcellularLocation>
        <location evidence="10">Plastid</location>
        <location evidence="10">Chloroplast</location>
    </subcellularLocation>
    <subcellularLocation>
        <location evidence="10">Plastid</location>
    </subcellularLocation>
    <text evidence="10">And non-photosynthetic plastids.</text>
</comment>
<dbReference type="PANTHER" id="PTHR42879">
    <property type="entry name" value="3-OXOACYL-(ACYL-CARRIER-PROTEIN) REDUCTASE"/>
    <property type="match status" value="1"/>
</dbReference>
<evidence type="ECO:0000256" key="4">
    <source>
        <dbReference type="ARBA" id="ARBA00022516"/>
    </source>
</evidence>
<dbReference type="EC" id="1.1.1.100" evidence="3 10"/>
<evidence type="ECO:0000256" key="6">
    <source>
        <dbReference type="ARBA" id="ARBA00023002"/>
    </source>
</evidence>
<dbReference type="InterPro" id="IPR011284">
    <property type="entry name" value="3oxo_ACP_reduc"/>
</dbReference>
<name>A0A6G1BXH5_9ORYZ</name>
<dbReference type="NCBIfam" id="NF005559">
    <property type="entry name" value="PRK07231.1"/>
    <property type="match status" value="1"/>
</dbReference>
<protein>
    <recommendedName>
        <fullName evidence="3 10">3-oxoacyl-[acyl-carrier-protein] reductase</fullName>
        <ecNumber evidence="3 10">1.1.1.100</ecNumber>
    </recommendedName>
</protein>
<evidence type="ECO:0000256" key="1">
    <source>
        <dbReference type="ARBA" id="ARBA00005194"/>
    </source>
</evidence>
<gene>
    <name evidence="12" type="ORF">E2562_017658</name>
</gene>
<comment type="subunit">
    <text evidence="10">Homotetramer.</text>
</comment>
<accession>A0A6G1BXH5</accession>
<dbReference type="InterPro" id="IPR036291">
    <property type="entry name" value="NAD(P)-bd_dom_sf"/>
</dbReference>
<evidence type="ECO:0000256" key="7">
    <source>
        <dbReference type="ARBA" id="ARBA00023160"/>
    </source>
</evidence>
<dbReference type="FunFam" id="3.40.50.720:FF:000173">
    <property type="entry name" value="3-oxoacyl-[acyl-carrier protein] reductase"/>
    <property type="match status" value="1"/>
</dbReference>
<comment type="caution">
    <text evidence="12">The sequence shown here is derived from an EMBL/GenBank/DDBJ whole genome shotgun (WGS) entry which is preliminary data.</text>
</comment>
<sequence>MADWPDDLEPLGTGSFGTAAARSRALRFGRSLAAGGGFSAVEQAPLQDAMKSEALGKAGCKASVQNKLPRHSAPQKHEEQPEMGGGKSSDSGAAPQQPEREPRLQQSTGWLGGQSPPDGGAPRQPGPNESTPMPQRSMQRAPPPLPQEFEAQRSPYQGVRIRGPIPPTGLCQSTESRLDEVQSPSHQEGTSAVVVVTGASWGIGKSVALALGKCGCNVLVNYVQSRKEAEEVSKEIEASGGKAFTFRGDVSKESNVDAMMSAALQKWGTIDVLVNNAGITRDVSLIEMNKSQWQEVIDLNLTGTLLCMQAVMKIMMKKKKGRIINIASIAGIVGSIGQANFSAAKAGVIGLTKAVAKEYASLNINVNAVAPGYIRTEKAAELDEEQKQKIMSSIPLGRYGQPEEIAGLVEFLALSPAAAYITGQVLAIDGGAVM</sequence>
<dbReference type="EMBL" id="SPHZ02000011">
    <property type="protein sequence ID" value="KAF0892680.1"/>
    <property type="molecule type" value="Genomic_DNA"/>
</dbReference>
<dbReference type="Proteomes" id="UP000479710">
    <property type="component" value="Unassembled WGS sequence"/>
</dbReference>
<evidence type="ECO:0000256" key="2">
    <source>
        <dbReference type="ARBA" id="ARBA00006484"/>
    </source>
</evidence>
<evidence type="ECO:0000256" key="11">
    <source>
        <dbReference type="SAM" id="MobiDB-lite"/>
    </source>
</evidence>
<dbReference type="InterPro" id="IPR050259">
    <property type="entry name" value="SDR"/>
</dbReference>
<dbReference type="GO" id="GO:0051287">
    <property type="term" value="F:NAD binding"/>
    <property type="evidence" value="ECO:0007669"/>
    <property type="project" value="UniProtKB-UniRule"/>
</dbReference>
<keyword evidence="10" id="KW-0443">Lipid metabolism</keyword>
<evidence type="ECO:0000256" key="5">
    <source>
        <dbReference type="ARBA" id="ARBA00022832"/>
    </source>
</evidence>
<dbReference type="PRINTS" id="PR00081">
    <property type="entry name" value="GDHRDH"/>
</dbReference>
<dbReference type="UniPathway" id="UPA00094"/>
<feature type="compositionally biased region" description="Polar residues" evidence="11">
    <location>
        <begin position="127"/>
        <end position="138"/>
    </location>
</feature>
<keyword evidence="13" id="KW-1185">Reference proteome</keyword>
<keyword evidence="4 10" id="KW-0444">Lipid biosynthesis</keyword>
<evidence type="ECO:0000313" key="12">
    <source>
        <dbReference type="EMBL" id="KAF0892680.1"/>
    </source>
</evidence>
<dbReference type="GO" id="GO:0009507">
    <property type="term" value="C:chloroplast"/>
    <property type="evidence" value="ECO:0007669"/>
    <property type="project" value="UniProtKB-SubCell"/>
</dbReference>
<dbReference type="GO" id="GO:0006633">
    <property type="term" value="P:fatty acid biosynthetic process"/>
    <property type="evidence" value="ECO:0007669"/>
    <property type="project" value="UniProtKB-UniPathway"/>
</dbReference>
<dbReference type="NCBIfam" id="TIGR01830">
    <property type="entry name" value="3oxo_ACP_reduc"/>
    <property type="match status" value="1"/>
</dbReference>
<keyword evidence="7 10" id="KW-0275">Fatty acid biosynthesis</keyword>
<comment type="pathway">
    <text evidence="1 10">Lipid metabolism; fatty acid biosynthesis.</text>
</comment>
<evidence type="ECO:0000313" key="13">
    <source>
        <dbReference type="Proteomes" id="UP000479710"/>
    </source>
</evidence>
<dbReference type="AlphaFoldDB" id="A0A6G1BXH5"/>
<comment type="catalytic activity">
    <reaction evidence="8 10">
        <text>a (3R)-hydroxyacyl-[ACP] + NADP(+) = a 3-oxoacyl-[ACP] + NADPH + H(+)</text>
        <dbReference type="Rhea" id="RHEA:17397"/>
        <dbReference type="Rhea" id="RHEA-COMP:9916"/>
        <dbReference type="Rhea" id="RHEA-COMP:9945"/>
        <dbReference type="ChEBI" id="CHEBI:15378"/>
        <dbReference type="ChEBI" id="CHEBI:57783"/>
        <dbReference type="ChEBI" id="CHEBI:58349"/>
        <dbReference type="ChEBI" id="CHEBI:78776"/>
        <dbReference type="ChEBI" id="CHEBI:78827"/>
        <dbReference type="EC" id="1.1.1.100"/>
    </reaction>
</comment>
<feature type="binding site" evidence="9">
    <location>
        <position position="374"/>
    </location>
    <ligand>
        <name>NADP(+)</name>
        <dbReference type="ChEBI" id="CHEBI:58349"/>
    </ligand>
</feature>
<feature type="region of interest" description="Disordered" evidence="11">
    <location>
        <begin position="56"/>
        <end position="149"/>
    </location>
</feature>
<dbReference type="SUPFAM" id="SSF51735">
    <property type="entry name" value="NAD(P)-binding Rossmann-fold domains"/>
    <property type="match status" value="1"/>
</dbReference>
<proteinExistence type="inferred from homology"/>
<dbReference type="NCBIfam" id="NF009466">
    <property type="entry name" value="PRK12826.1-2"/>
    <property type="match status" value="1"/>
</dbReference>
<dbReference type="InterPro" id="IPR002347">
    <property type="entry name" value="SDR_fam"/>
</dbReference>
<dbReference type="CDD" id="cd05333">
    <property type="entry name" value="BKR_SDR_c"/>
    <property type="match status" value="1"/>
</dbReference>
<reference evidence="12 13" key="1">
    <citation type="submission" date="2019-11" db="EMBL/GenBank/DDBJ databases">
        <title>Whole genome sequence of Oryza granulata.</title>
        <authorList>
            <person name="Li W."/>
        </authorList>
    </citation>
    <scope>NUCLEOTIDE SEQUENCE [LARGE SCALE GENOMIC DNA]</scope>
    <source>
        <strain evidence="13">cv. Menghai</strain>
        <tissue evidence="12">Leaf</tissue>
    </source>
</reference>
<dbReference type="Pfam" id="PF13561">
    <property type="entry name" value="adh_short_C2"/>
    <property type="match status" value="1"/>
</dbReference>
<evidence type="ECO:0000256" key="3">
    <source>
        <dbReference type="ARBA" id="ARBA00012948"/>
    </source>
</evidence>
<feature type="binding site" evidence="9">
    <location>
        <position position="276"/>
    </location>
    <ligand>
        <name>NADP(+)</name>
        <dbReference type="ChEBI" id="CHEBI:58349"/>
    </ligand>
</feature>
<organism evidence="12 13">
    <name type="scientific">Oryza meyeriana var. granulata</name>
    <dbReference type="NCBI Taxonomy" id="110450"/>
    <lineage>
        <taxon>Eukaryota</taxon>
        <taxon>Viridiplantae</taxon>
        <taxon>Streptophyta</taxon>
        <taxon>Embryophyta</taxon>
        <taxon>Tracheophyta</taxon>
        <taxon>Spermatophyta</taxon>
        <taxon>Magnoliopsida</taxon>
        <taxon>Liliopsida</taxon>
        <taxon>Poales</taxon>
        <taxon>Poaceae</taxon>
        <taxon>BOP clade</taxon>
        <taxon>Oryzoideae</taxon>
        <taxon>Oryzeae</taxon>
        <taxon>Oryzinae</taxon>
        <taxon>Oryza</taxon>
        <taxon>Oryza meyeriana</taxon>
    </lineage>
</organism>
<keyword evidence="5 10" id="KW-0276">Fatty acid metabolism</keyword>